<dbReference type="Proteomes" id="UP000308365">
    <property type="component" value="Unassembled WGS sequence"/>
</dbReference>
<feature type="region of interest" description="Disordered" evidence="1">
    <location>
        <begin position="101"/>
        <end position="126"/>
    </location>
</feature>
<proteinExistence type="predicted"/>
<feature type="non-terminal residue" evidence="2">
    <location>
        <position position="1"/>
    </location>
</feature>
<feature type="compositionally biased region" description="Polar residues" evidence="1">
    <location>
        <begin position="1"/>
        <end position="39"/>
    </location>
</feature>
<reference evidence="3" key="1">
    <citation type="journal article" date="2019" name="IScience">
        <title>Narwhal Genome Reveals Long-Term Low Genetic Diversity despite Current Large Abundance Size.</title>
        <authorList>
            <person name="Westbury M.V."/>
            <person name="Petersen B."/>
            <person name="Garde E."/>
            <person name="Heide-Jorgensen M.P."/>
            <person name="Lorenzen E.D."/>
        </authorList>
    </citation>
    <scope>NUCLEOTIDE SEQUENCE [LARGE SCALE GENOMIC DNA]</scope>
</reference>
<evidence type="ECO:0000256" key="1">
    <source>
        <dbReference type="SAM" id="MobiDB-lite"/>
    </source>
</evidence>
<comment type="caution">
    <text evidence="2">The sequence shown here is derived from an EMBL/GenBank/DDBJ whole genome shotgun (WGS) entry which is preliminary data.</text>
</comment>
<accession>A0A4U1EE14</accession>
<protein>
    <recommendedName>
        <fullName evidence="4">IGFBP N-terminal domain-containing protein</fullName>
    </recommendedName>
</protein>
<feature type="compositionally biased region" description="Basic and acidic residues" evidence="1">
    <location>
        <begin position="41"/>
        <end position="61"/>
    </location>
</feature>
<sequence length="126" mass="13733">AGQKNQRGKSTFPGTAITSTSLNYLSSSIPTQRENQEGMSSDDKNKPSEPKNEPKQCDPRCEQRCETKCQPSCLKKLLQRCSEKCPQEKCPAPPKCPMSHMPPTVSSTMPLPSSLSSQAMSQALSS</sequence>
<evidence type="ECO:0000313" key="3">
    <source>
        <dbReference type="Proteomes" id="UP000308365"/>
    </source>
</evidence>
<gene>
    <name evidence="2" type="ORF">EI555_000423</name>
</gene>
<dbReference type="InterPro" id="IPR026076">
    <property type="entry name" value="Lelp1"/>
</dbReference>
<organism evidence="2 3">
    <name type="scientific">Monodon monoceros</name>
    <name type="common">Narwhal</name>
    <name type="synonym">Ceratodon monodon</name>
    <dbReference type="NCBI Taxonomy" id="40151"/>
    <lineage>
        <taxon>Eukaryota</taxon>
        <taxon>Metazoa</taxon>
        <taxon>Chordata</taxon>
        <taxon>Craniata</taxon>
        <taxon>Vertebrata</taxon>
        <taxon>Euteleostomi</taxon>
        <taxon>Mammalia</taxon>
        <taxon>Eutheria</taxon>
        <taxon>Laurasiatheria</taxon>
        <taxon>Artiodactyla</taxon>
        <taxon>Whippomorpha</taxon>
        <taxon>Cetacea</taxon>
        <taxon>Odontoceti</taxon>
        <taxon>Monodontidae</taxon>
        <taxon>Monodon</taxon>
    </lineage>
</organism>
<feature type="region of interest" description="Disordered" evidence="1">
    <location>
        <begin position="1"/>
        <end position="61"/>
    </location>
</feature>
<dbReference type="AlphaFoldDB" id="A0A4U1EE14"/>
<dbReference type="Pfam" id="PF15042">
    <property type="entry name" value="LELP1"/>
    <property type="match status" value="1"/>
</dbReference>
<name>A0A4U1EE14_MONMO</name>
<evidence type="ECO:0008006" key="4">
    <source>
        <dbReference type="Google" id="ProtNLM"/>
    </source>
</evidence>
<evidence type="ECO:0000313" key="2">
    <source>
        <dbReference type="EMBL" id="TKC34379.1"/>
    </source>
</evidence>
<dbReference type="EMBL" id="RWIC01001905">
    <property type="protein sequence ID" value="TKC34379.1"/>
    <property type="molecule type" value="Genomic_DNA"/>
</dbReference>